<dbReference type="Proteomes" id="UP000605144">
    <property type="component" value="Unassembled WGS sequence"/>
</dbReference>
<reference evidence="1" key="1">
    <citation type="journal article" date="2020" name="ISME J.">
        <title>Gammaproteobacteria mediating utilization of methyl-, sulfur- and petroleum organic compounds in deep ocean hydrothermal plumes.</title>
        <authorList>
            <person name="Zhou Z."/>
            <person name="Liu Y."/>
            <person name="Pan J."/>
            <person name="Cron B.R."/>
            <person name="Toner B.M."/>
            <person name="Anantharaman K."/>
            <person name="Breier J.A."/>
            <person name="Dick G.J."/>
            <person name="Li M."/>
        </authorList>
    </citation>
    <scope>NUCLEOTIDE SEQUENCE</scope>
    <source>
        <strain evidence="1">SZUA-1385</strain>
    </source>
</reference>
<accession>A0A832YTG7</accession>
<dbReference type="AlphaFoldDB" id="A0A832YTG7"/>
<dbReference type="EMBL" id="DQSV01000071">
    <property type="protein sequence ID" value="HIP17354.1"/>
    <property type="molecule type" value="Genomic_DNA"/>
</dbReference>
<protein>
    <submittedName>
        <fullName evidence="1">Uncharacterized protein</fullName>
    </submittedName>
</protein>
<evidence type="ECO:0000313" key="1">
    <source>
        <dbReference type="EMBL" id="HIP17354.1"/>
    </source>
</evidence>
<evidence type="ECO:0000313" key="2">
    <source>
        <dbReference type="Proteomes" id="UP000605144"/>
    </source>
</evidence>
<sequence length="865" mass="99430">MKKISYMLFMWIIIWVAIVGVHGENVKIENVRTSNVLISLDGSNSEYYIKPDLIPTIYVDISNEDPYQNNIIVEIKSDDGNASWRSKVIPIPPNSRNIVVSAKLNLKKFGPNNIYITLLNEDGKIIDSKKATIYIANPIDVVNITCMDSYVNKSKPDVEVCNSQWFNIILRNNNYSESDYRVKVWIAVVSQDFNKDASEYYEDDDNVLYYGESNSKTVYIPKGGMAEVHFKIPKITHDKDTIKIQVHMDIYGIHDYADGPAYTNINIDDKYSVKYSRNIKSKSFAYPISVDNFEVVTKINESVVDILKKYYRRSNIIDPELDEVLSDYRYYKDNQLLPRAYLKEDPYLAIIKITLKNRFNDKTHGVISIKSDIDKATSNIDLDGFETKDIYMPILVGYSENSVNLSVCSIETYEYRTTEDLNVKPIGIPVVRIEDVILCCGDNKYLNLSGSYINMFSKKNYTLKITIKNYYNKSLSGNLTLTSKDFNENIAKYPSKTPFYLRPHEEKTIDIPIYFNVPAKGDIKFTLEVNDALLSYSKLIHFNAQNIDVSIKYTGPNRPKVMTTNNKPIYQNLPVAGYKNKFTVVYRNPLDEDIKLKTWIKVTREDGTIEALTHEKIIDIPPNDERSVDFEIKFDNGFYGMLQVYALPIDKNYNASNITPVLVEFIKVICPLSIINMKYNNSIVYAEVAFNNMTPYPNGITYNYWFELVNNDKIVFKSKTYNKTIYPNEVNRIRLKLMDVNDTNSTLKLYVKIPDFVMINGEYYPIIITKHILISNNEKTMGINISNNEKTMGINNRSLLENNTIIDNLNKKISKDNITTTTEKNTGNKTEINSTSAESMNKGIIETVYLIISNTINNILSLFGW</sequence>
<gene>
    <name evidence="1" type="ORF">EYG76_03510</name>
</gene>
<proteinExistence type="predicted"/>
<name>A0A832YTG7_9EURY</name>
<comment type="caution">
    <text evidence="1">The sequence shown here is derived from an EMBL/GenBank/DDBJ whole genome shotgun (WGS) entry which is preliminary data.</text>
</comment>
<organism evidence="1 2">
    <name type="scientific">Methanothermococcus okinawensis</name>
    <dbReference type="NCBI Taxonomy" id="155863"/>
    <lineage>
        <taxon>Archaea</taxon>
        <taxon>Methanobacteriati</taxon>
        <taxon>Methanobacteriota</taxon>
        <taxon>Methanomada group</taxon>
        <taxon>Methanococci</taxon>
        <taxon>Methanococcales</taxon>
        <taxon>Methanococcaceae</taxon>
        <taxon>Methanothermococcus</taxon>
    </lineage>
</organism>